<feature type="compositionally biased region" description="Acidic residues" evidence="5">
    <location>
        <begin position="430"/>
        <end position="444"/>
    </location>
</feature>
<sequence length="527" mass="56712">MNATTPATSIPPTTGRHHGNPVVAFIIGLSIILAASILNAAGLNLTKLDHVRTSVVPKASRRKDWARPLWLLGMLLYILSQLIGSTLALEYMRAEYVAPLGSSSLVFNFLFARFLVGTPVTSTDIYGTVVVVLGVVGIVAFGSINSGLAQETDVDHLTSLWRRGGWLGFFFFMAFSLILLVIATGKLDAMLATRSDLSAVPFASGLPTAMPASSDPRPQNTVIQIIGAVQRLWRSSMVALMEWLELWTAPKDDTTIAWTLGIGWACCGGGLAGGCLVFAKATVKLMSGSLSHENPGNQFGHAAPIFTILLLAATAVMQIICLNRGLKVYDSTLVVPVFYGVYTATGFLDSLIFNNEVDSYQSWTLFLIFVSIFVLISGVVLLTHKKPEPKSLSSRPTAALGSVGPRLELRQRSLSARKGKAKPKGVGVDDRDDEETMVDGEEEVLWGVGDASDEEDSGNDGEGQDDDVDHHQHPMYKGAGGQLNGNRSRSRLHGGEEGEGLLPGRDEEEPEDFAPPPAHPFRDTLKP</sequence>
<gene>
    <name evidence="7" type="ORF">DFH08DRAFT_869082</name>
</gene>
<evidence type="ECO:0000256" key="4">
    <source>
        <dbReference type="ARBA" id="ARBA00023136"/>
    </source>
</evidence>
<dbReference type="PANTHER" id="PTHR12570:SF82">
    <property type="entry name" value="NIPA-LIKE PROTEIN 3"/>
    <property type="match status" value="1"/>
</dbReference>
<comment type="caution">
    <text evidence="7">The sequence shown here is derived from an EMBL/GenBank/DDBJ whole genome shotgun (WGS) entry which is preliminary data.</text>
</comment>
<organism evidence="7 8">
    <name type="scientific">Mycena albidolilacea</name>
    <dbReference type="NCBI Taxonomy" id="1033008"/>
    <lineage>
        <taxon>Eukaryota</taxon>
        <taxon>Fungi</taxon>
        <taxon>Dikarya</taxon>
        <taxon>Basidiomycota</taxon>
        <taxon>Agaricomycotina</taxon>
        <taxon>Agaricomycetes</taxon>
        <taxon>Agaricomycetidae</taxon>
        <taxon>Agaricales</taxon>
        <taxon>Marasmiineae</taxon>
        <taxon>Mycenaceae</taxon>
        <taxon>Mycena</taxon>
    </lineage>
</organism>
<evidence type="ECO:0000256" key="3">
    <source>
        <dbReference type="ARBA" id="ARBA00022989"/>
    </source>
</evidence>
<name>A0AAD7ES42_9AGAR</name>
<feature type="compositionally biased region" description="Acidic residues" evidence="5">
    <location>
        <begin position="451"/>
        <end position="467"/>
    </location>
</feature>
<keyword evidence="8" id="KW-1185">Reference proteome</keyword>
<dbReference type="AlphaFoldDB" id="A0AAD7ES42"/>
<dbReference type="SUPFAM" id="SSF103481">
    <property type="entry name" value="Multidrug resistance efflux transporter EmrE"/>
    <property type="match status" value="1"/>
</dbReference>
<feature type="transmembrane region" description="Helical" evidence="6">
    <location>
        <begin position="22"/>
        <end position="45"/>
    </location>
</feature>
<reference evidence="7" key="1">
    <citation type="submission" date="2023-03" db="EMBL/GenBank/DDBJ databases">
        <title>Massive genome expansion in bonnet fungi (Mycena s.s.) driven by repeated elements and novel gene families across ecological guilds.</title>
        <authorList>
            <consortium name="Lawrence Berkeley National Laboratory"/>
            <person name="Harder C.B."/>
            <person name="Miyauchi S."/>
            <person name="Viragh M."/>
            <person name="Kuo A."/>
            <person name="Thoen E."/>
            <person name="Andreopoulos B."/>
            <person name="Lu D."/>
            <person name="Skrede I."/>
            <person name="Drula E."/>
            <person name="Henrissat B."/>
            <person name="Morin E."/>
            <person name="Kohler A."/>
            <person name="Barry K."/>
            <person name="LaButti K."/>
            <person name="Morin E."/>
            <person name="Salamov A."/>
            <person name="Lipzen A."/>
            <person name="Mereny Z."/>
            <person name="Hegedus B."/>
            <person name="Baldrian P."/>
            <person name="Stursova M."/>
            <person name="Weitz H."/>
            <person name="Taylor A."/>
            <person name="Grigoriev I.V."/>
            <person name="Nagy L.G."/>
            <person name="Martin F."/>
            <person name="Kauserud H."/>
        </authorList>
    </citation>
    <scope>NUCLEOTIDE SEQUENCE</scope>
    <source>
        <strain evidence="7">CBHHK002</strain>
    </source>
</reference>
<proteinExistence type="predicted"/>
<feature type="transmembrane region" description="Helical" evidence="6">
    <location>
        <begin position="164"/>
        <end position="185"/>
    </location>
</feature>
<evidence type="ECO:0000256" key="5">
    <source>
        <dbReference type="SAM" id="MobiDB-lite"/>
    </source>
</evidence>
<keyword evidence="3 6" id="KW-1133">Transmembrane helix</keyword>
<feature type="transmembrane region" description="Helical" evidence="6">
    <location>
        <begin position="96"/>
        <end position="116"/>
    </location>
</feature>
<dbReference type="Gene3D" id="1.10.3730.20">
    <property type="match status" value="1"/>
</dbReference>
<comment type="subcellular location">
    <subcellularLocation>
        <location evidence="1">Membrane</location>
        <topology evidence="1">Multi-pass membrane protein</topology>
    </subcellularLocation>
</comment>
<feature type="transmembrane region" description="Helical" evidence="6">
    <location>
        <begin position="256"/>
        <end position="279"/>
    </location>
</feature>
<dbReference type="EMBL" id="JARIHO010000020">
    <property type="protein sequence ID" value="KAJ7346708.1"/>
    <property type="molecule type" value="Genomic_DNA"/>
</dbReference>
<keyword evidence="4 6" id="KW-0472">Membrane</keyword>
<feature type="transmembrane region" description="Helical" evidence="6">
    <location>
        <begin position="65"/>
        <end position="84"/>
    </location>
</feature>
<accession>A0AAD7ES42</accession>
<dbReference type="GO" id="GO:0015095">
    <property type="term" value="F:magnesium ion transmembrane transporter activity"/>
    <property type="evidence" value="ECO:0007669"/>
    <property type="project" value="InterPro"/>
</dbReference>
<dbReference type="InterPro" id="IPR008521">
    <property type="entry name" value="Mg_trans_NIPA"/>
</dbReference>
<evidence type="ECO:0000313" key="8">
    <source>
        <dbReference type="Proteomes" id="UP001218218"/>
    </source>
</evidence>
<evidence type="ECO:0000256" key="2">
    <source>
        <dbReference type="ARBA" id="ARBA00022692"/>
    </source>
</evidence>
<dbReference type="InterPro" id="IPR037185">
    <property type="entry name" value="EmrE-like"/>
</dbReference>
<dbReference type="PANTHER" id="PTHR12570">
    <property type="match status" value="1"/>
</dbReference>
<evidence type="ECO:0000256" key="6">
    <source>
        <dbReference type="SAM" id="Phobius"/>
    </source>
</evidence>
<evidence type="ECO:0000256" key="1">
    <source>
        <dbReference type="ARBA" id="ARBA00004141"/>
    </source>
</evidence>
<feature type="transmembrane region" description="Helical" evidence="6">
    <location>
        <begin position="333"/>
        <end position="353"/>
    </location>
</feature>
<protein>
    <submittedName>
        <fullName evidence="7">Uncharacterized protein</fullName>
    </submittedName>
</protein>
<feature type="transmembrane region" description="Helical" evidence="6">
    <location>
        <begin position="299"/>
        <end position="321"/>
    </location>
</feature>
<keyword evidence="2 6" id="KW-0812">Transmembrane</keyword>
<evidence type="ECO:0000313" key="7">
    <source>
        <dbReference type="EMBL" id="KAJ7346708.1"/>
    </source>
</evidence>
<dbReference type="Proteomes" id="UP001218218">
    <property type="component" value="Unassembled WGS sequence"/>
</dbReference>
<feature type="region of interest" description="Disordered" evidence="5">
    <location>
        <begin position="412"/>
        <end position="527"/>
    </location>
</feature>
<dbReference type="GO" id="GO:0016020">
    <property type="term" value="C:membrane"/>
    <property type="evidence" value="ECO:0007669"/>
    <property type="project" value="UniProtKB-SubCell"/>
</dbReference>
<feature type="transmembrane region" description="Helical" evidence="6">
    <location>
        <begin position="125"/>
        <end position="144"/>
    </location>
</feature>
<dbReference type="Pfam" id="PF05653">
    <property type="entry name" value="Mg_trans_NIPA"/>
    <property type="match status" value="2"/>
</dbReference>
<feature type="transmembrane region" description="Helical" evidence="6">
    <location>
        <begin position="365"/>
        <end position="383"/>
    </location>
</feature>